<sequence length="48" mass="5596">PDFVPEETPLITLARRKNVIELPSTPYELFMPHFPRKLNESLMLVDSL</sequence>
<feature type="non-terminal residue" evidence="1">
    <location>
        <position position="1"/>
    </location>
</feature>
<comment type="caution">
    <text evidence="1">The sequence shown here is derived from an EMBL/GenBank/DDBJ whole genome shotgun (WGS) entry which is preliminary data.</text>
</comment>
<proteinExistence type="predicted"/>
<name>A0A9N9HNA9_9GLOM</name>
<dbReference type="Proteomes" id="UP000789570">
    <property type="component" value="Unassembled WGS sequence"/>
</dbReference>
<keyword evidence="2" id="KW-1185">Reference proteome</keyword>
<dbReference type="AlphaFoldDB" id="A0A9N9HNA9"/>
<reference evidence="1" key="1">
    <citation type="submission" date="2021-06" db="EMBL/GenBank/DDBJ databases">
        <authorList>
            <person name="Kallberg Y."/>
            <person name="Tangrot J."/>
            <person name="Rosling A."/>
        </authorList>
    </citation>
    <scope>NUCLEOTIDE SEQUENCE</scope>
    <source>
        <strain evidence="1">UK204</strain>
    </source>
</reference>
<accession>A0A9N9HNA9</accession>
<evidence type="ECO:0000313" key="1">
    <source>
        <dbReference type="EMBL" id="CAG8697766.1"/>
    </source>
</evidence>
<dbReference type="EMBL" id="CAJVPQ010007537">
    <property type="protein sequence ID" value="CAG8697766.1"/>
    <property type="molecule type" value="Genomic_DNA"/>
</dbReference>
<evidence type="ECO:0000313" key="2">
    <source>
        <dbReference type="Proteomes" id="UP000789570"/>
    </source>
</evidence>
<gene>
    <name evidence="1" type="ORF">FCALED_LOCUS13317</name>
</gene>
<organism evidence="1 2">
    <name type="scientific">Funneliformis caledonium</name>
    <dbReference type="NCBI Taxonomy" id="1117310"/>
    <lineage>
        <taxon>Eukaryota</taxon>
        <taxon>Fungi</taxon>
        <taxon>Fungi incertae sedis</taxon>
        <taxon>Mucoromycota</taxon>
        <taxon>Glomeromycotina</taxon>
        <taxon>Glomeromycetes</taxon>
        <taxon>Glomerales</taxon>
        <taxon>Glomeraceae</taxon>
        <taxon>Funneliformis</taxon>
    </lineage>
</organism>
<protein>
    <submittedName>
        <fullName evidence="1">10157_t:CDS:1</fullName>
    </submittedName>
</protein>